<dbReference type="PANTHER" id="PTHR10720">
    <property type="entry name" value="HEME OXYGENASE"/>
    <property type="match status" value="1"/>
</dbReference>
<dbReference type="InterPro" id="IPR016084">
    <property type="entry name" value="Haem_Oase-like_multi-hlx"/>
</dbReference>
<evidence type="ECO:0000256" key="2">
    <source>
        <dbReference type="ARBA" id="ARBA00022723"/>
    </source>
</evidence>
<dbReference type="EMBL" id="HE612861">
    <property type="protein sequence ID" value="CCE63773.1"/>
    <property type="molecule type" value="Genomic_DNA"/>
</dbReference>
<evidence type="ECO:0000313" key="7">
    <source>
        <dbReference type="Proteomes" id="UP000005666"/>
    </source>
</evidence>
<feature type="transmembrane region" description="Helical" evidence="5">
    <location>
        <begin position="298"/>
        <end position="319"/>
    </location>
</feature>
<dbReference type="GeneID" id="11535454"/>
<name>G8BUI7_TETPH</name>
<dbReference type="AlphaFoldDB" id="G8BUI7"/>
<accession>G8BUI7</accession>
<keyword evidence="1" id="KW-0349">Heme</keyword>
<sequence>MSNVKIIPSPTDVKALANRINFETRDFHNKIGAFMSIRLALALRHGFIYRQGLVAFYHIFGTIENEIDNLLNTLDSELDSVQIQTKKILKSFYVNEFRRKDNLLQDLTVLYYPEFKGNRQDVLDFLNSETFNKENYPELNFFTDYIKDTTKEKPYTIIAYCHVLYLALFAGGKIMKSNVLKNVGLFPKFDHMSHEEVTNQGSNFFRFTQEDTADFDSKLRFEYKKNYELSTRDELNEMQKNDIIEVSKNIFVMLENVIAEIGAKNRTKLMGGFTLKTITYLVEEWKYNEKLTKTNKQIILLIISIINILITYTIIKWFLS</sequence>
<dbReference type="HOGENOM" id="CLU_049906_0_0_1"/>
<evidence type="ECO:0000256" key="1">
    <source>
        <dbReference type="ARBA" id="ARBA00022617"/>
    </source>
</evidence>
<gene>
    <name evidence="6" type="primary">TPHA0F02920</name>
    <name evidence="6" type="ordered locus">TPHA_0F02920</name>
</gene>
<dbReference type="PIRSF" id="PIRSF000343">
    <property type="entry name" value="Haem_Oase"/>
    <property type="match status" value="1"/>
</dbReference>
<protein>
    <recommendedName>
        <fullName evidence="8">Heme oxygenase</fullName>
    </recommendedName>
</protein>
<dbReference type="GO" id="GO:0006879">
    <property type="term" value="P:intracellular iron ion homeostasis"/>
    <property type="evidence" value="ECO:0007669"/>
    <property type="project" value="EnsemblFungi"/>
</dbReference>
<evidence type="ECO:0000256" key="4">
    <source>
        <dbReference type="PIRSR" id="PIRSR000343-2"/>
    </source>
</evidence>
<dbReference type="InterPro" id="IPR016053">
    <property type="entry name" value="Haem_Oase-like"/>
</dbReference>
<dbReference type="eggNOG" id="KOG4480">
    <property type="taxonomic scope" value="Eukaryota"/>
</dbReference>
<keyword evidence="5" id="KW-0472">Membrane</keyword>
<dbReference type="GO" id="GO:0005640">
    <property type="term" value="C:nuclear outer membrane"/>
    <property type="evidence" value="ECO:0007669"/>
    <property type="project" value="EnsemblFungi"/>
</dbReference>
<dbReference type="CDD" id="cd19165">
    <property type="entry name" value="HemeO"/>
    <property type="match status" value="1"/>
</dbReference>
<dbReference type="GO" id="GO:0042167">
    <property type="term" value="P:heme catabolic process"/>
    <property type="evidence" value="ECO:0007669"/>
    <property type="project" value="EnsemblFungi"/>
</dbReference>
<feature type="transmembrane region" description="Helical" evidence="5">
    <location>
        <begin position="155"/>
        <end position="172"/>
    </location>
</feature>
<dbReference type="GO" id="GO:0006979">
    <property type="term" value="P:response to oxidative stress"/>
    <property type="evidence" value="ECO:0007669"/>
    <property type="project" value="EnsemblFungi"/>
</dbReference>
<evidence type="ECO:0000256" key="3">
    <source>
        <dbReference type="ARBA" id="ARBA00023004"/>
    </source>
</evidence>
<dbReference type="KEGG" id="tpf:TPHA_0F02920"/>
<keyword evidence="7" id="KW-1185">Reference proteome</keyword>
<dbReference type="GO" id="GO:0006788">
    <property type="term" value="P:heme oxidation"/>
    <property type="evidence" value="ECO:0007669"/>
    <property type="project" value="InterPro"/>
</dbReference>
<keyword evidence="5" id="KW-1133">Transmembrane helix</keyword>
<dbReference type="Pfam" id="PF01126">
    <property type="entry name" value="Heme_oxygenase"/>
    <property type="match status" value="1"/>
</dbReference>
<dbReference type="SUPFAM" id="SSF48613">
    <property type="entry name" value="Heme oxygenase-like"/>
    <property type="match status" value="1"/>
</dbReference>
<evidence type="ECO:0000313" key="6">
    <source>
        <dbReference type="EMBL" id="CCE63773.1"/>
    </source>
</evidence>
<dbReference type="GO" id="GO:0046872">
    <property type="term" value="F:metal ion binding"/>
    <property type="evidence" value="ECO:0007669"/>
    <property type="project" value="UniProtKB-KW"/>
</dbReference>
<organism evidence="6 7">
    <name type="scientific">Tetrapisispora phaffii (strain ATCC 24235 / CBS 4417 / NBRC 1672 / NRRL Y-8282 / UCD 70-5)</name>
    <name type="common">Yeast</name>
    <name type="synonym">Fabospora phaffii</name>
    <dbReference type="NCBI Taxonomy" id="1071381"/>
    <lineage>
        <taxon>Eukaryota</taxon>
        <taxon>Fungi</taxon>
        <taxon>Dikarya</taxon>
        <taxon>Ascomycota</taxon>
        <taxon>Saccharomycotina</taxon>
        <taxon>Saccharomycetes</taxon>
        <taxon>Saccharomycetales</taxon>
        <taxon>Saccharomycetaceae</taxon>
        <taxon>Tetrapisispora</taxon>
    </lineage>
</organism>
<evidence type="ECO:0008006" key="8">
    <source>
        <dbReference type="Google" id="ProtNLM"/>
    </source>
</evidence>
<dbReference type="RefSeq" id="XP_003686207.1">
    <property type="nucleotide sequence ID" value="XM_003686159.1"/>
</dbReference>
<dbReference type="STRING" id="1071381.G8BUI7"/>
<dbReference type="OMA" id="FAFAFQM"/>
<dbReference type="Proteomes" id="UP000005666">
    <property type="component" value="Chromosome 6"/>
</dbReference>
<evidence type="ECO:0000256" key="5">
    <source>
        <dbReference type="SAM" id="Phobius"/>
    </source>
</evidence>
<reference evidence="6 7" key="1">
    <citation type="journal article" date="2011" name="Proc. Natl. Acad. Sci. U.S.A.">
        <title>Evolutionary erosion of yeast sex chromosomes by mating-type switching accidents.</title>
        <authorList>
            <person name="Gordon J.L."/>
            <person name="Armisen D."/>
            <person name="Proux-Wera E."/>
            <person name="Oheigeartaigh S.S."/>
            <person name="Byrne K.P."/>
            <person name="Wolfe K.H."/>
        </authorList>
    </citation>
    <scope>NUCLEOTIDE SEQUENCE [LARGE SCALE GENOMIC DNA]</scope>
    <source>
        <strain evidence="7">ATCC 24235 / CBS 4417 / NBRC 1672 / NRRL Y-8282 / UCD 70-5</strain>
    </source>
</reference>
<proteinExistence type="predicted"/>
<dbReference type="OrthoDB" id="652091at2759"/>
<dbReference type="GO" id="GO:0005783">
    <property type="term" value="C:endoplasmic reticulum"/>
    <property type="evidence" value="ECO:0007669"/>
    <property type="project" value="EnsemblFungi"/>
</dbReference>
<dbReference type="GO" id="GO:0004392">
    <property type="term" value="F:heme oxygenase (decyclizing) activity"/>
    <property type="evidence" value="ECO:0007669"/>
    <property type="project" value="EnsemblFungi"/>
</dbReference>
<keyword evidence="3 4" id="KW-0408">Iron</keyword>
<keyword evidence="2 4" id="KW-0479">Metal-binding</keyword>
<feature type="binding site" description="axial binding residue" evidence="4">
    <location>
        <position position="28"/>
    </location>
    <ligand>
        <name>heme b</name>
        <dbReference type="ChEBI" id="CHEBI:60344"/>
    </ligand>
    <ligandPart>
        <name>Fe</name>
        <dbReference type="ChEBI" id="CHEBI:18248"/>
    </ligandPart>
</feature>
<dbReference type="PANTHER" id="PTHR10720:SF0">
    <property type="entry name" value="HEME OXYGENASE"/>
    <property type="match status" value="1"/>
</dbReference>
<dbReference type="Gene3D" id="1.20.910.10">
    <property type="entry name" value="Heme oxygenase-like"/>
    <property type="match status" value="1"/>
</dbReference>
<keyword evidence="5" id="KW-0812">Transmembrane</keyword>
<dbReference type="InterPro" id="IPR002051">
    <property type="entry name" value="Haem_Oase"/>
</dbReference>